<protein>
    <submittedName>
        <fullName evidence="1">Uncharacterized protein</fullName>
    </submittedName>
</protein>
<reference evidence="1" key="1">
    <citation type="submission" date="2021-01" db="EMBL/GenBank/DDBJ databases">
        <authorList>
            <person name="Kaushik A."/>
        </authorList>
    </citation>
    <scope>NUCLEOTIDE SEQUENCE</scope>
    <source>
        <strain evidence="1">AG2-2IIIB</strain>
    </source>
</reference>
<sequence length="287" mass="32444">MYKVALVRLIPSITAEGYSVRVGHEDSYICNPGFNAPEWDSPARPCIIFGVEWDDKTNSYRFTAVPISVRQAESKENNYPGVPIVHSESCAPHSTQATISIKPHWPLQRSYCYAFKRPTTFSCLPSQPIVPGTWSVDAEGIETIVRSLTPPRRQFGTMYDSESPDPDVRHDANMRTGYVKLYAEVSPLTPAHMSDPSIDWNSTRGWFDECVKAARYYDLCSGNEWTQKLDKIEDVSNSYRGLDFEEWEPQRERDQSLTLAPILENDGRGVLNVLEGLDEIELSGQLS</sequence>
<proteinExistence type="predicted"/>
<gene>
    <name evidence="1" type="ORF">RDB_LOCUS85969</name>
</gene>
<name>A0A8H3GFB4_9AGAM</name>
<comment type="caution">
    <text evidence="1">The sequence shown here is derived from an EMBL/GenBank/DDBJ whole genome shotgun (WGS) entry which is preliminary data.</text>
</comment>
<evidence type="ECO:0000313" key="2">
    <source>
        <dbReference type="Proteomes" id="UP000663843"/>
    </source>
</evidence>
<organism evidence="1 2">
    <name type="scientific">Rhizoctonia solani</name>
    <dbReference type="NCBI Taxonomy" id="456999"/>
    <lineage>
        <taxon>Eukaryota</taxon>
        <taxon>Fungi</taxon>
        <taxon>Dikarya</taxon>
        <taxon>Basidiomycota</taxon>
        <taxon>Agaricomycotina</taxon>
        <taxon>Agaricomycetes</taxon>
        <taxon>Cantharellales</taxon>
        <taxon>Ceratobasidiaceae</taxon>
        <taxon>Rhizoctonia</taxon>
    </lineage>
</organism>
<dbReference type="AlphaFoldDB" id="A0A8H3GFB4"/>
<dbReference type="Proteomes" id="UP000663843">
    <property type="component" value="Unassembled WGS sequence"/>
</dbReference>
<evidence type="ECO:0000313" key="1">
    <source>
        <dbReference type="EMBL" id="CAE6450092.1"/>
    </source>
</evidence>
<dbReference type="EMBL" id="CAJMWT010002666">
    <property type="protein sequence ID" value="CAE6450092.1"/>
    <property type="molecule type" value="Genomic_DNA"/>
</dbReference>
<accession>A0A8H3GFB4</accession>